<dbReference type="NCBIfam" id="TIGR00517">
    <property type="entry name" value="acyl_carrier"/>
    <property type="match status" value="1"/>
</dbReference>
<dbReference type="SUPFAM" id="SSF47336">
    <property type="entry name" value="ACP-like"/>
    <property type="match status" value="1"/>
</dbReference>
<evidence type="ECO:0000256" key="9">
    <source>
        <dbReference type="ARBA" id="ARBA00022946"/>
    </source>
</evidence>
<dbReference type="HAMAP" id="MF_01217">
    <property type="entry name" value="Acyl_carrier"/>
    <property type="match status" value="1"/>
</dbReference>
<sequence length="126" mass="13531">MAAFRRLVVAIARPAAAVVARPAAVAGPSQLAMRSFAEAAVQNFIARDEVTERVMAVVTAFEKVEQAKVTPTAHFGNDLGLDSLDTVELCMAIEEEFCIQIPDAEAEKIFSVEDAVNFVATHPQAK</sequence>
<evidence type="ECO:0000256" key="7">
    <source>
        <dbReference type="ARBA" id="ARBA00022553"/>
    </source>
</evidence>
<evidence type="ECO:0000259" key="15">
    <source>
        <dbReference type="PROSITE" id="PS50075"/>
    </source>
</evidence>
<name>A0A5A8EDH5_CAFRO</name>
<evidence type="ECO:0000256" key="6">
    <source>
        <dbReference type="ARBA" id="ARBA00022516"/>
    </source>
</evidence>
<dbReference type="Proteomes" id="UP000322899">
    <property type="component" value="Unassembled WGS sequence"/>
</dbReference>
<comment type="subcellular location">
    <subcellularLocation>
        <location evidence="1">Mitochondrion</location>
    </subcellularLocation>
</comment>
<comment type="pathway">
    <text evidence="2">Lipid metabolism; fatty acid biosynthesis.</text>
</comment>
<protein>
    <recommendedName>
        <fullName evidence="14">Acyl carrier protein</fullName>
    </recommendedName>
</protein>
<comment type="caution">
    <text evidence="16">The sequence shown here is derived from an EMBL/GenBank/DDBJ whole genome shotgun (WGS) entry which is preliminary data.</text>
</comment>
<evidence type="ECO:0000256" key="5">
    <source>
        <dbReference type="ARBA" id="ARBA00022450"/>
    </source>
</evidence>
<evidence type="ECO:0000256" key="3">
    <source>
        <dbReference type="ARBA" id="ARBA00010930"/>
    </source>
</evidence>
<evidence type="ECO:0000256" key="13">
    <source>
        <dbReference type="ARBA" id="ARBA00023160"/>
    </source>
</evidence>
<evidence type="ECO:0000256" key="4">
    <source>
        <dbReference type="ARBA" id="ARBA00022448"/>
    </source>
</evidence>
<dbReference type="NCBIfam" id="NF002148">
    <property type="entry name" value="PRK00982.1-2"/>
    <property type="match status" value="1"/>
</dbReference>
<dbReference type="FunFam" id="1.10.1200.10:FF:000003">
    <property type="entry name" value="Acyl carrier protein"/>
    <property type="match status" value="1"/>
</dbReference>
<dbReference type="Pfam" id="PF00550">
    <property type="entry name" value="PP-binding"/>
    <property type="match status" value="1"/>
</dbReference>
<keyword evidence="9" id="KW-0809">Transit peptide</keyword>
<reference evidence="16 17" key="1">
    <citation type="submission" date="2019-07" db="EMBL/GenBank/DDBJ databases">
        <title>Genomes of Cafeteria roenbergensis.</title>
        <authorList>
            <person name="Fischer M.G."/>
            <person name="Hackl T."/>
            <person name="Roman M."/>
        </authorList>
    </citation>
    <scope>NUCLEOTIDE SEQUENCE [LARGE SCALE GENOMIC DNA]</scope>
    <source>
        <strain evidence="16 17">E4-10P</strain>
    </source>
</reference>
<keyword evidence="7" id="KW-0597">Phosphoprotein</keyword>
<keyword evidence="10" id="KW-0249">Electron transport</keyword>
<dbReference type="InterPro" id="IPR009081">
    <property type="entry name" value="PP-bd_ACP"/>
</dbReference>
<evidence type="ECO:0000256" key="11">
    <source>
        <dbReference type="ARBA" id="ARBA00023098"/>
    </source>
</evidence>
<gene>
    <name evidence="16" type="ORF">FNF27_02587</name>
</gene>
<dbReference type="InterPro" id="IPR006162">
    <property type="entry name" value="Ppantetheine_attach_site"/>
</dbReference>
<evidence type="ECO:0000313" key="16">
    <source>
        <dbReference type="EMBL" id="KAA0175866.1"/>
    </source>
</evidence>
<dbReference type="GO" id="GO:0000036">
    <property type="term" value="F:acyl carrier activity"/>
    <property type="evidence" value="ECO:0007669"/>
    <property type="project" value="TreeGrafter"/>
</dbReference>
<evidence type="ECO:0000256" key="12">
    <source>
        <dbReference type="ARBA" id="ARBA00023128"/>
    </source>
</evidence>
<dbReference type="GO" id="GO:0000035">
    <property type="term" value="F:acyl binding"/>
    <property type="evidence" value="ECO:0007669"/>
    <property type="project" value="TreeGrafter"/>
</dbReference>
<keyword evidence="6 14" id="KW-0444">Lipid biosynthesis</keyword>
<keyword evidence="4" id="KW-0813">Transport</keyword>
<keyword evidence="12" id="KW-0496">Mitochondrion</keyword>
<organism evidence="16 17">
    <name type="scientific">Cafeteria roenbergensis</name>
    <name type="common">Marine flagellate</name>
    <dbReference type="NCBI Taxonomy" id="33653"/>
    <lineage>
        <taxon>Eukaryota</taxon>
        <taxon>Sar</taxon>
        <taxon>Stramenopiles</taxon>
        <taxon>Bigyra</taxon>
        <taxon>Opalozoa</taxon>
        <taxon>Bicosoecida</taxon>
        <taxon>Cafeteriaceae</taxon>
        <taxon>Cafeteria</taxon>
    </lineage>
</organism>
<dbReference type="PANTHER" id="PTHR20863">
    <property type="entry name" value="ACYL CARRIER PROTEIN"/>
    <property type="match status" value="1"/>
</dbReference>
<evidence type="ECO:0000256" key="10">
    <source>
        <dbReference type="ARBA" id="ARBA00022982"/>
    </source>
</evidence>
<feature type="domain" description="Carrier" evidence="15">
    <location>
        <begin position="48"/>
        <end position="123"/>
    </location>
</feature>
<dbReference type="GO" id="GO:0005739">
    <property type="term" value="C:mitochondrion"/>
    <property type="evidence" value="ECO:0007669"/>
    <property type="project" value="UniProtKB-SubCell"/>
</dbReference>
<dbReference type="AlphaFoldDB" id="A0A5A8EDH5"/>
<dbReference type="PROSITE" id="PS00012">
    <property type="entry name" value="PHOSPHOPANTETHEINE"/>
    <property type="match status" value="1"/>
</dbReference>
<proteinExistence type="inferred from homology"/>
<dbReference type="PANTHER" id="PTHR20863:SF28">
    <property type="entry name" value="ACYL CARRIER PROTEIN, MITOCHONDRIAL"/>
    <property type="match status" value="1"/>
</dbReference>
<keyword evidence="13 14" id="KW-0275">Fatty acid biosynthesis</keyword>
<keyword evidence="11" id="KW-0443">Lipid metabolism</keyword>
<evidence type="ECO:0000313" key="17">
    <source>
        <dbReference type="Proteomes" id="UP000322899"/>
    </source>
</evidence>
<dbReference type="PROSITE" id="PS50075">
    <property type="entry name" value="CARRIER"/>
    <property type="match status" value="1"/>
</dbReference>
<dbReference type="InterPro" id="IPR003231">
    <property type="entry name" value="ACP"/>
</dbReference>
<evidence type="ECO:0000256" key="8">
    <source>
        <dbReference type="ARBA" id="ARBA00022832"/>
    </source>
</evidence>
<comment type="similarity">
    <text evidence="3">Belongs to the acyl carrier protein (ACP) family.</text>
</comment>
<keyword evidence="8" id="KW-0276">Fatty acid metabolism</keyword>
<dbReference type="InterPro" id="IPR036736">
    <property type="entry name" value="ACP-like_sf"/>
</dbReference>
<comment type="function">
    <text evidence="14">Carrier of the growing fatty acid chain in fatty acid biosynthesis.</text>
</comment>
<accession>A0A5A8EDH5</accession>
<dbReference type="Gene3D" id="1.10.1200.10">
    <property type="entry name" value="ACP-like"/>
    <property type="match status" value="1"/>
</dbReference>
<dbReference type="OrthoDB" id="448946at2759"/>
<evidence type="ECO:0000256" key="1">
    <source>
        <dbReference type="ARBA" id="ARBA00004173"/>
    </source>
</evidence>
<keyword evidence="5 14" id="KW-0596">Phosphopantetheine</keyword>
<dbReference type="EMBL" id="VLTO01000011">
    <property type="protein sequence ID" value="KAA0175866.1"/>
    <property type="molecule type" value="Genomic_DNA"/>
</dbReference>
<evidence type="ECO:0000256" key="14">
    <source>
        <dbReference type="RuleBase" id="RU000722"/>
    </source>
</evidence>
<evidence type="ECO:0000256" key="2">
    <source>
        <dbReference type="ARBA" id="ARBA00005194"/>
    </source>
</evidence>